<dbReference type="InterPro" id="IPR027619">
    <property type="entry name" value="C-S_lyase_PatB-like"/>
</dbReference>
<dbReference type="InterPro" id="IPR015421">
    <property type="entry name" value="PyrdxlP-dep_Trfase_major"/>
</dbReference>
<dbReference type="InterPro" id="IPR015422">
    <property type="entry name" value="PyrdxlP-dep_Trfase_small"/>
</dbReference>
<organism evidence="7 8">
    <name type="scientific">Salsuginibacillus halophilus</name>
    <dbReference type="NCBI Taxonomy" id="517424"/>
    <lineage>
        <taxon>Bacteria</taxon>
        <taxon>Bacillati</taxon>
        <taxon>Bacillota</taxon>
        <taxon>Bacilli</taxon>
        <taxon>Bacillales</taxon>
        <taxon>Bacillaceae</taxon>
        <taxon>Salsuginibacillus</taxon>
    </lineage>
</organism>
<dbReference type="InterPro" id="IPR015424">
    <property type="entry name" value="PyrdxlP-dep_Trfase"/>
</dbReference>
<dbReference type="OrthoDB" id="9802872at2"/>
<evidence type="ECO:0000256" key="1">
    <source>
        <dbReference type="ARBA" id="ARBA00001933"/>
    </source>
</evidence>
<evidence type="ECO:0000313" key="7">
    <source>
        <dbReference type="EMBL" id="PSL44489.1"/>
    </source>
</evidence>
<evidence type="ECO:0000256" key="2">
    <source>
        <dbReference type="ARBA" id="ARBA00012224"/>
    </source>
</evidence>
<accession>A0A2P8HE43</accession>
<dbReference type="PANTHER" id="PTHR43525">
    <property type="entry name" value="PROTEIN MALY"/>
    <property type="match status" value="1"/>
</dbReference>
<dbReference type="GO" id="GO:0047804">
    <property type="term" value="F:cysteine-S-conjugate beta-lyase activity"/>
    <property type="evidence" value="ECO:0007669"/>
    <property type="project" value="UniProtKB-EC"/>
</dbReference>
<dbReference type="InterPro" id="IPR004839">
    <property type="entry name" value="Aminotransferase_I/II_large"/>
</dbReference>
<keyword evidence="4 7" id="KW-0456">Lyase</keyword>
<comment type="cofactor">
    <cofactor evidence="1">
        <name>pyridoxal 5'-phosphate</name>
        <dbReference type="ChEBI" id="CHEBI:597326"/>
    </cofactor>
</comment>
<dbReference type="Proteomes" id="UP000242310">
    <property type="component" value="Unassembled WGS sequence"/>
</dbReference>
<evidence type="ECO:0000256" key="5">
    <source>
        <dbReference type="ARBA" id="ARBA00037974"/>
    </source>
</evidence>
<evidence type="ECO:0000256" key="3">
    <source>
        <dbReference type="ARBA" id="ARBA00022898"/>
    </source>
</evidence>
<reference evidence="7 8" key="1">
    <citation type="submission" date="2018-03" db="EMBL/GenBank/DDBJ databases">
        <title>Genomic Encyclopedia of Type Strains, Phase III (KMG-III): the genomes of soil and plant-associated and newly described type strains.</title>
        <authorList>
            <person name="Whitman W."/>
        </authorList>
    </citation>
    <scope>NUCLEOTIDE SEQUENCE [LARGE SCALE GENOMIC DNA]</scope>
    <source>
        <strain evidence="7 8">CGMCC 1.07653</strain>
    </source>
</reference>
<keyword evidence="8" id="KW-1185">Reference proteome</keyword>
<dbReference type="Gene3D" id="3.40.640.10">
    <property type="entry name" value="Type I PLP-dependent aspartate aminotransferase-like (Major domain)"/>
    <property type="match status" value="1"/>
</dbReference>
<dbReference type="Gene3D" id="3.90.1150.10">
    <property type="entry name" value="Aspartate Aminotransferase, domain 1"/>
    <property type="match status" value="1"/>
</dbReference>
<protein>
    <recommendedName>
        <fullName evidence="2">cysteine-S-conjugate beta-lyase</fullName>
        <ecNumber evidence="2">4.4.1.13</ecNumber>
    </recommendedName>
</protein>
<gene>
    <name evidence="7" type="ORF">B0H94_108100</name>
</gene>
<feature type="domain" description="Aminotransferase class I/classII large" evidence="6">
    <location>
        <begin position="42"/>
        <end position="378"/>
    </location>
</feature>
<comment type="similarity">
    <text evidence="5">Belongs to the class-II pyridoxal-phosphate-dependent aminotransferase family. MalY/PatB cystathionine beta-lyase subfamily.</text>
</comment>
<dbReference type="RefSeq" id="WP_106588962.1">
    <property type="nucleotide sequence ID" value="NZ_PYAV01000008.1"/>
</dbReference>
<dbReference type="Pfam" id="PF00155">
    <property type="entry name" value="Aminotran_1_2"/>
    <property type="match status" value="1"/>
</dbReference>
<keyword evidence="3" id="KW-0663">Pyridoxal phosphate</keyword>
<evidence type="ECO:0000313" key="8">
    <source>
        <dbReference type="Proteomes" id="UP000242310"/>
    </source>
</evidence>
<name>A0A2P8HE43_9BACI</name>
<dbReference type="EC" id="4.4.1.13" evidence="2"/>
<evidence type="ECO:0000256" key="4">
    <source>
        <dbReference type="ARBA" id="ARBA00023239"/>
    </source>
</evidence>
<dbReference type="EMBL" id="PYAV01000008">
    <property type="protein sequence ID" value="PSL44489.1"/>
    <property type="molecule type" value="Genomic_DNA"/>
</dbReference>
<dbReference type="InterPro" id="IPR051798">
    <property type="entry name" value="Class-II_PLP-Dep_Aminotrans"/>
</dbReference>
<comment type="caution">
    <text evidence="7">The sequence shown here is derived from an EMBL/GenBank/DDBJ whole genome shotgun (WGS) entry which is preliminary data.</text>
</comment>
<dbReference type="NCBIfam" id="TIGR04350">
    <property type="entry name" value="C_S_lyase_PatB"/>
    <property type="match status" value="1"/>
</dbReference>
<evidence type="ECO:0000259" key="6">
    <source>
        <dbReference type="Pfam" id="PF00155"/>
    </source>
</evidence>
<proteinExistence type="inferred from homology"/>
<dbReference type="CDD" id="cd00609">
    <property type="entry name" value="AAT_like"/>
    <property type="match status" value="1"/>
</dbReference>
<dbReference type="AlphaFoldDB" id="A0A2P8HE43"/>
<dbReference type="GO" id="GO:0030170">
    <property type="term" value="F:pyridoxal phosphate binding"/>
    <property type="evidence" value="ECO:0007669"/>
    <property type="project" value="InterPro"/>
</dbReference>
<dbReference type="SUPFAM" id="SSF53383">
    <property type="entry name" value="PLP-dependent transferases"/>
    <property type="match status" value="1"/>
</dbReference>
<dbReference type="PANTHER" id="PTHR43525:SF1">
    <property type="entry name" value="PROTEIN MALY"/>
    <property type="match status" value="1"/>
</dbReference>
<sequence length="390" mass="44649">MTKEAFNERWNTNSMKWDMLEERYNNPDLWPMWVADMDFQAPQPVLEAMREVLDHGIFGYHVRPKSLYKAVQGWLSRRFSWEVNTDQMVFTPGVVPSISHLIQTFTEEGDGVIIQTPVYYPFFPLVRNHNRHLIQNPLVETESGYEINFTELESQMKEGARMIVLCSPHNPVGRVWTKAELEEVARLAEVYNVFVVSDEIHADLIFQGEHVPFVHAAKGYQVETATCLAPSKTFNIASLQLSYVVFENSSLQRRFENQLKTNFVGIDNPLASAACEAAYNEGEQWLEDLIAYLKGNIAYLKAQVAENMPEIKVFEPEGTYLVWMDFRGLGLYGEDLQTWLREEAGLALNDGHMFGEAGNGFARMNIACPRSHIEKGVQLLQHAYEQKAVK</sequence>